<dbReference type="KEGG" id="sulg:FJR48_11000"/>
<accession>A0A5P8P3P9</accession>
<evidence type="ECO:0000313" key="1">
    <source>
        <dbReference type="EMBL" id="QFR50227.1"/>
    </source>
</evidence>
<name>A0A5P8P3P9_9BACT</name>
<dbReference type="AlphaFoldDB" id="A0A5P8P3P9"/>
<reference evidence="1 2" key="1">
    <citation type="submission" date="2019-09" db="EMBL/GenBank/DDBJ databases">
        <title>Sulfurimonas gotlandica sp. nov., a chemoautotrophic and psychrotolerant epsilonproteobacterium isolated from a pelagic redoxcline, and an emended description of the genus Sulfurimonas.</title>
        <authorList>
            <person name="Wang S."/>
            <person name="Jiang L."/>
            <person name="Shao S."/>
        </authorList>
    </citation>
    <scope>NUCLEOTIDE SEQUENCE [LARGE SCALE GENOMIC DNA]</scope>
    <source>
        <strain evidence="1 2">GYSZ_1</strain>
    </source>
</reference>
<keyword evidence="2" id="KW-1185">Reference proteome</keyword>
<protein>
    <submittedName>
        <fullName evidence="1">Uncharacterized protein</fullName>
    </submittedName>
</protein>
<sequence>MLERIFTIDAYNEELEIFDNLDDECAQSICENNLEIPKEYINKISCKNDSFTIYLANSRSYYRDDWYVNLQRLEYVS</sequence>
<gene>
    <name evidence="1" type="ORF">FJR48_11000</name>
</gene>
<proteinExistence type="predicted"/>
<evidence type="ECO:0000313" key="2">
    <source>
        <dbReference type="Proteomes" id="UP000326944"/>
    </source>
</evidence>
<dbReference type="Proteomes" id="UP000326944">
    <property type="component" value="Chromosome"/>
</dbReference>
<dbReference type="RefSeq" id="WP_152308175.1">
    <property type="nucleotide sequence ID" value="NZ_CP043617.1"/>
</dbReference>
<dbReference type="EMBL" id="CP043617">
    <property type="protein sequence ID" value="QFR50227.1"/>
    <property type="molecule type" value="Genomic_DNA"/>
</dbReference>
<dbReference type="OrthoDB" id="5334623at2"/>
<organism evidence="1 2">
    <name type="scientific">Sulfurimonas lithotrophica</name>
    <dbReference type="NCBI Taxonomy" id="2590022"/>
    <lineage>
        <taxon>Bacteria</taxon>
        <taxon>Pseudomonadati</taxon>
        <taxon>Campylobacterota</taxon>
        <taxon>Epsilonproteobacteria</taxon>
        <taxon>Campylobacterales</taxon>
        <taxon>Sulfurimonadaceae</taxon>
        <taxon>Sulfurimonas</taxon>
    </lineage>
</organism>